<evidence type="ECO:0000256" key="3">
    <source>
        <dbReference type="ARBA" id="ARBA00022801"/>
    </source>
</evidence>
<dbReference type="PANTHER" id="PTHR11717">
    <property type="entry name" value="LOW MOLECULAR WEIGHT PROTEIN TYROSINE PHOSPHATASE"/>
    <property type="match status" value="1"/>
</dbReference>
<keyword evidence="4" id="KW-0904">Protein phosphatase</keyword>
<dbReference type="Proteomes" id="UP000187608">
    <property type="component" value="Unassembled WGS sequence"/>
</dbReference>
<dbReference type="Gene3D" id="3.40.50.2300">
    <property type="match status" value="1"/>
</dbReference>
<reference evidence="9" key="1">
    <citation type="submission" date="2017-01" db="EMBL/GenBank/DDBJ databases">
        <authorList>
            <person name="Varghese N."/>
            <person name="Submissions S."/>
        </authorList>
    </citation>
    <scope>NUCLEOTIDE SEQUENCE [LARGE SCALE GENOMIC DNA]</scope>
    <source>
        <strain evidence="9">DSM 23127</strain>
    </source>
</reference>
<keyword evidence="9" id="KW-1185">Reference proteome</keyword>
<dbReference type="STRING" id="570947.SAMN05421687_10666"/>
<dbReference type="EMBL" id="FTOC01000006">
    <property type="protein sequence ID" value="SIS48924.1"/>
    <property type="molecule type" value="Genomic_DNA"/>
</dbReference>
<dbReference type="FunFam" id="3.40.50.2300:FF:000113">
    <property type="entry name" value="Low molecular weight protein-tyrosine-phosphatase"/>
    <property type="match status" value="1"/>
</dbReference>
<evidence type="ECO:0000256" key="4">
    <source>
        <dbReference type="ARBA" id="ARBA00022912"/>
    </source>
</evidence>
<dbReference type="AlphaFoldDB" id="A0A1N7JI34"/>
<feature type="active site" description="Nucleophile" evidence="6">
    <location>
        <position position="9"/>
    </location>
</feature>
<evidence type="ECO:0000313" key="8">
    <source>
        <dbReference type="EMBL" id="SIS48924.1"/>
    </source>
</evidence>
<evidence type="ECO:0000256" key="1">
    <source>
        <dbReference type="ARBA" id="ARBA00011063"/>
    </source>
</evidence>
<dbReference type="InterPro" id="IPR036196">
    <property type="entry name" value="Ptyr_pPase_sf"/>
</dbReference>
<dbReference type="InterPro" id="IPR023485">
    <property type="entry name" value="Ptyr_pPase"/>
</dbReference>
<dbReference type="SUPFAM" id="SSF52788">
    <property type="entry name" value="Phosphotyrosine protein phosphatases I"/>
    <property type="match status" value="1"/>
</dbReference>
<evidence type="ECO:0000256" key="6">
    <source>
        <dbReference type="PIRSR" id="PIRSR617867-1"/>
    </source>
</evidence>
<proteinExistence type="inferred from homology"/>
<evidence type="ECO:0000313" key="9">
    <source>
        <dbReference type="Proteomes" id="UP000187608"/>
    </source>
</evidence>
<accession>A0A1N7JI34</accession>
<sequence>MMIRVLFVCLGNICRSPMAEAIFRSKVEQEGLEDKIETDSAGVGHWHIGSRPHRGTREILTKNNIDTEGMIARQIKEDDWNEFQYLIAMDDNNINDLRAINEVEGVIVQKLMDYVQDAPKREVPDPFFTGDFDETYALVLRGCERLLEEIKNEHNLW</sequence>
<comment type="catalytic activity">
    <reaction evidence="5">
        <text>O-phospho-L-tyrosyl-[protein] + H2O = L-tyrosyl-[protein] + phosphate</text>
        <dbReference type="Rhea" id="RHEA:10684"/>
        <dbReference type="Rhea" id="RHEA-COMP:10136"/>
        <dbReference type="Rhea" id="RHEA-COMP:20101"/>
        <dbReference type="ChEBI" id="CHEBI:15377"/>
        <dbReference type="ChEBI" id="CHEBI:43474"/>
        <dbReference type="ChEBI" id="CHEBI:46858"/>
        <dbReference type="ChEBI" id="CHEBI:61978"/>
        <dbReference type="EC" id="3.1.3.48"/>
    </reaction>
</comment>
<comment type="similarity">
    <text evidence="1">Belongs to the low molecular weight phosphotyrosine protein phosphatase family.</text>
</comment>
<evidence type="ECO:0000259" key="7">
    <source>
        <dbReference type="SMART" id="SM00226"/>
    </source>
</evidence>
<feature type="domain" description="Phosphotyrosine protein phosphatase I" evidence="7">
    <location>
        <begin position="3"/>
        <end position="149"/>
    </location>
</feature>
<keyword evidence="3" id="KW-0378">Hydrolase</keyword>
<protein>
    <recommendedName>
        <fullName evidence="2">protein-tyrosine-phosphatase</fullName>
        <ecNumber evidence="2">3.1.3.48</ecNumber>
    </recommendedName>
</protein>
<dbReference type="PRINTS" id="PR00719">
    <property type="entry name" value="LMWPTPASE"/>
</dbReference>
<dbReference type="InterPro" id="IPR050438">
    <property type="entry name" value="LMW_PTPase"/>
</dbReference>
<dbReference type="InterPro" id="IPR017867">
    <property type="entry name" value="Tyr_phospatase_low_mol_wt"/>
</dbReference>
<dbReference type="SMART" id="SM00226">
    <property type="entry name" value="LMWPc"/>
    <property type="match status" value="1"/>
</dbReference>
<dbReference type="GO" id="GO:0004725">
    <property type="term" value="F:protein tyrosine phosphatase activity"/>
    <property type="evidence" value="ECO:0007669"/>
    <property type="project" value="UniProtKB-EC"/>
</dbReference>
<evidence type="ECO:0000256" key="5">
    <source>
        <dbReference type="ARBA" id="ARBA00051722"/>
    </source>
</evidence>
<organism evidence="8 9">
    <name type="scientific">Salimicrobium flavidum</name>
    <dbReference type="NCBI Taxonomy" id="570947"/>
    <lineage>
        <taxon>Bacteria</taxon>
        <taxon>Bacillati</taxon>
        <taxon>Bacillota</taxon>
        <taxon>Bacilli</taxon>
        <taxon>Bacillales</taxon>
        <taxon>Bacillaceae</taxon>
        <taxon>Salimicrobium</taxon>
    </lineage>
</organism>
<feature type="active site" description="Proton donor" evidence="6">
    <location>
        <position position="125"/>
    </location>
</feature>
<evidence type="ECO:0000256" key="2">
    <source>
        <dbReference type="ARBA" id="ARBA00013064"/>
    </source>
</evidence>
<dbReference type="PANTHER" id="PTHR11717:SF7">
    <property type="entry name" value="LOW MOLECULAR WEIGHT PHOSPHOTYROSINE PROTEIN PHOSPHATASE"/>
    <property type="match status" value="1"/>
</dbReference>
<dbReference type="CDD" id="cd16343">
    <property type="entry name" value="LMWPTP"/>
    <property type="match status" value="1"/>
</dbReference>
<feature type="active site" evidence="6">
    <location>
        <position position="15"/>
    </location>
</feature>
<dbReference type="Pfam" id="PF01451">
    <property type="entry name" value="LMWPc"/>
    <property type="match status" value="1"/>
</dbReference>
<dbReference type="EC" id="3.1.3.48" evidence="2"/>
<gene>
    <name evidence="8" type="ORF">SAMN05421687_10666</name>
</gene>
<name>A0A1N7JI34_9BACI</name>